<keyword evidence="2" id="KW-0255">Endonuclease</keyword>
<evidence type="ECO:0000313" key="3">
    <source>
        <dbReference type="Proteomes" id="UP001337681"/>
    </source>
</evidence>
<dbReference type="InterPro" id="IPR036691">
    <property type="entry name" value="Endo/exonu/phosph_ase_sf"/>
</dbReference>
<dbReference type="Proteomes" id="UP001337681">
    <property type="component" value="Unassembled WGS sequence"/>
</dbReference>
<feature type="domain" description="Endonuclease/exonuclease/phosphatase" evidence="1">
    <location>
        <begin position="29"/>
        <end position="269"/>
    </location>
</feature>
<dbReference type="PANTHER" id="PTHR12121">
    <property type="entry name" value="CARBON CATABOLITE REPRESSOR PROTEIN 4"/>
    <property type="match status" value="1"/>
</dbReference>
<dbReference type="SUPFAM" id="SSF56219">
    <property type="entry name" value="DNase I-like"/>
    <property type="match status" value="1"/>
</dbReference>
<dbReference type="Pfam" id="PF03372">
    <property type="entry name" value="Exo_endo_phos"/>
    <property type="match status" value="1"/>
</dbReference>
<keyword evidence="2" id="KW-0540">Nuclease</keyword>
<keyword evidence="2" id="KW-0378">Hydrolase</keyword>
<dbReference type="InterPro" id="IPR005135">
    <property type="entry name" value="Endo/exonuclease/phosphatase"/>
</dbReference>
<dbReference type="InterPro" id="IPR050410">
    <property type="entry name" value="CCR4/nocturin_mRNA_transcr"/>
</dbReference>
<keyword evidence="3" id="KW-1185">Reference proteome</keyword>
<evidence type="ECO:0000313" key="2">
    <source>
        <dbReference type="EMBL" id="MEE1885121.1"/>
    </source>
</evidence>
<dbReference type="PANTHER" id="PTHR12121:SF36">
    <property type="entry name" value="ENDONUCLEASE_EXONUCLEASE_PHOSPHATASE DOMAIN-CONTAINING PROTEIN"/>
    <property type="match status" value="1"/>
</dbReference>
<name>A0ABU7H3F8_9SPHI</name>
<protein>
    <submittedName>
        <fullName evidence="2">Endonuclease/exonuclease/phosphatase family protein</fullName>
    </submittedName>
</protein>
<dbReference type="EMBL" id="JAZDQU010000002">
    <property type="protein sequence ID" value="MEE1885121.1"/>
    <property type="molecule type" value="Genomic_DNA"/>
</dbReference>
<dbReference type="RefSeq" id="WP_330146024.1">
    <property type="nucleotide sequence ID" value="NZ_JAZDQU010000002.1"/>
</dbReference>
<sequence length="279" mass="31984">MKSKLLIFIIFIVPISVLAQKVDKSVNVMSYNIRYNNVNDKENAWPNRKDNVKALIKFHDVEILGVQEALNGQINELLLNSNFEVEGVGRDDGDKKGEYSAIFYDKSRFVKRDGGTFWLSTTPNVPSKGWDAALNRICTWLKLYDKLTRKEFMVFNTHYDHVGINARIQSALLIKSKMIEMAANLPVILTGDLNVTPETEAISTIKSFLIDSREVSKEPAYGPIGTFNGFKFDSELKDRIDYVFVNDKFIVQKYANLTDSKDKRYYSDHLPVFVKLNFK</sequence>
<evidence type="ECO:0000259" key="1">
    <source>
        <dbReference type="Pfam" id="PF03372"/>
    </source>
</evidence>
<accession>A0ABU7H3F8</accession>
<proteinExistence type="predicted"/>
<comment type="caution">
    <text evidence="2">The sequence shown here is derived from an EMBL/GenBank/DDBJ whole genome shotgun (WGS) entry which is preliminary data.</text>
</comment>
<dbReference type="GO" id="GO:0004519">
    <property type="term" value="F:endonuclease activity"/>
    <property type="evidence" value="ECO:0007669"/>
    <property type="project" value="UniProtKB-KW"/>
</dbReference>
<dbReference type="CDD" id="cd09083">
    <property type="entry name" value="EEP-1"/>
    <property type="match status" value="1"/>
</dbReference>
<reference evidence="2 3" key="1">
    <citation type="submission" date="2024-01" db="EMBL/GenBank/DDBJ databases">
        <title>Pedobacter sp. nov., isolated from oil-contaminated soil.</title>
        <authorList>
            <person name="Le N.T.T."/>
        </authorList>
    </citation>
    <scope>NUCLEOTIDE SEQUENCE [LARGE SCALE GENOMIC DNA]</scope>
    <source>
        <strain evidence="2 3">VNH31</strain>
    </source>
</reference>
<gene>
    <name evidence="2" type="ORF">VRU49_06760</name>
</gene>
<organism evidence="2 3">
    <name type="scientific">Pedobacter flavus</name>
    <dbReference type="NCBI Taxonomy" id="3113906"/>
    <lineage>
        <taxon>Bacteria</taxon>
        <taxon>Pseudomonadati</taxon>
        <taxon>Bacteroidota</taxon>
        <taxon>Sphingobacteriia</taxon>
        <taxon>Sphingobacteriales</taxon>
        <taxon>Sphingobacteriaceae</taxon>
        <taxon>Pedobacter</taxon>
    </lineage>
</organism>
<dbReference type="Gene3D" id="3.60.10.10">
    <property type="entry name" value="Endonuclease/exonuclease/phosphatase"/>
    <property type="match status" value="1"/>
</dbReference>